<organism evidence="2 3">
    <name type="scientific">Pseudoxanthomonas sacheonensis</name>
    <dbReference type="NCBI Taxonomy" id="443615"/>
    <lineage>
        <taxon>Bacteria</taxon>
        <taxon>Pseudomonadati</taxon>
        <taxon>Pseudomonadota</taxon>
        <taxon>Gammaproteobacteria</taxon>
        <taxon>Lysobacterales</taxon>
        <taxon>Lysobacteraceae</taxon>
        <taxon>Pseudoxanthomonas</taxon>
    </lineage>
</organism>
<dbReference type="RefSeq" id="WP_310090808.1">
    <property type="nucleotide sequence ID" value="NZ_JAVDTT010000001.1"/>
</dbReference>
<gene>
    <name evidence="2" type="ORF">J2W94_001021</name>
</gene>
<feature type="chain" id="PRO_5046039182" evidence="1">
    <location>
        <begin position="22"/>
        <end position="155"/>
    </location>
</feature>
<dbReference type="Proteomes" id="UP001254759">
    <property type="component" value="Unassembled WGS sequence"/>
</dbReference>
<feature type="signal peptide" evidence="1">
    <location>
        <begin position="1"/>
        <end position="21"/>
    </location>
</feature>
<evidence type="ECO:0000313" key="2">
    <source>
        <dbReference type="EMBL" id="MDR6840757.1"/>
    </source>
</evidence>
<keyword evidence="3" id="KW-1185">Reference proteome</keyword>
<evidence type="ECO:0000313" key="3">
    <source>
        <dbReference type="Proteomes" id="UP001254759"/>
    </source>
</evidence>
<keyword evidence="1" id="KW-0732">Signal</keyword>
<name>A0ABU1RPS2_9GAMM</name>
<evidence type="ECO:0000256" key="1">
    <source>
        <dbReference type="SAM" id="SignalP"/>
    </source>
</evidence>
<reference evidence="2 3" key="1">
    <citation type="submission" date="2023-07" db="EMBL/GenBank/DDBJ databases">
        <title>Sorghum-associated microbial communities from plants grown in Nebraska, USA.</title>
        <authorList>
            <person name="Schachtman D."/>
        </authorList>
    </citation>
    <scope>NUCLEOTIDE SEQUENCE [LARGE SCALE GENOMIC DNA]</scope>
    <source>
        <strain evidence="2 3">BE107</strain>
    </source>
</reference>
<accession>A0ABU1RPS2</accession>
<protein>
    <submittedName>
        <fullName evidence="2">Uncharacterized protein</fullName>
    </submittedName>
</protein>
<dbReference type="EMBL" id="JAVDTT010000001">
    <property type="protein sequence ID" value="MDR6840757.1"/>
    <property type="molecule type" value="Genomic_DNA"/>
</dbReference>
<sequence>MRINRFISLLACAVAASPCVAGTMEASVQGHDAAPLPATYTDAGTIVFANAMLFGEEPMPAASTEASDTGIGIPVDAGELERLRGGESTVDNDVLIDGTVEGNTADHIVSGANAISDGAFTNANGINTVIQNSGSNVLIQNGMVVNVQFVAPPSP</sequence>
<proteinExistence type="predicted"/>
<comment type="caution">
    <text evidence="2">The sequence shown here is derived from an EMBL/GenBank/DDBJ whole genome shotgun (WGS) entry which is preliminary data.</text>
</comment>